<evidence type="ECO:0000256" key="1">
    <source>
        <dbReference type="SAM" id="MobiDB-lite"/>
    </source>
</evidence>
<organism evidence="2 3">
    <name type="scientific">Acer yangbiense</name>
    <dbReference type="NCBI Taxonomy" id="1000413"/>
    <lineage>
        <taxon>Eukaryota</taxon>
        <taxon>Viridiplantae</taxon>
        <taxon>Streptophyta</taxon>
        <taxon>Embryophyta</taxon>
        <taxon>Tracheophyta</taxon>
        <taxon>Spermatophyta</taxon>
        <taxon>Magnoliopsida</taxon>
        <taxon>eudicotyledons</taxon>
        <taxon>Gunneridae</taxon>
        <taxon>Pentapetalae</taxon>
        <taxon>rosids</taxon>
        <taxon>malvids</taxon>
        <taxon>Sapindales</taxon>
        <taxon>Sapindaceae</taxon>
        <taxon>Hippocastanoideae</taxon>
        <taxon>Acereae</taxon>
        <taxon>Acer</taxon>
    </lineage>
</organism>
<feature type="compositionally biased region" description="Low complexity" evidence="1">
    <location>
        <begin position="85"/>
        <end position="109"/>
    </location>
</feature>
<gene>
    <name evidence="2" type="ORF">EZV62_018606</name>
</gene>
<dbReference type="AlphaFoldDB" id="A0A5C7HJV4"/>
<keyword evidence="3" id="KW-1185">Reference proteome</keyword>
<feature type="region of interest" description="Disordered" evidence="1">
    <location>
        <begin position="78"/>
        <end position="119"/>
    </location>
</feature>
<dbReference type="PANTHER" id="PTHR47599:SF4">
    <property type="entry name" value="POLYPROTEIN"/>
    <property type="match status" value="1"/>
</dbReference>
<dbReference type="OrthoDB" id="1429427at2759"/>
<proteinExistence type="predicted"/>
<dbReference type="Pfam" id="PF01107">
    <property type="entry name" value="MP"/>
    <property type="match status" value="1"/>
</dbReference>
<dbReference type="Proteomes" id="UP000323000">
    <property type="component" value="Chromosome 8"/>
</dbReference>
<comment type="caution">
    <text evidence="2">The sequence shown here is derived from an EMBL/GenBank/DDBJ whole genome shotgun (WGS) entry which is preliminary data.</text>
</comment>
<dbReference type="PANTHER" id="PTHR47599">
    <property type="entry name" value="CELL-TO-CELL MOVEMENT PROTEIN"/>
    <property type="match status" value="1"/>
</dbReference>
<accession>A0A5C7HJV4</accession>
<evidence type="ECO:0000313" key="2">
    <source>
        <dbReference type="EMBL" id="TXG57293.1"/>
    </source>
</evidence>
<name>A0A5C7HJV4_9ROSI</name>
<sequence length="354" mass="39246">MSLEGECSSSYCLKGGLVHLRDAVFGCDSRNQAASLSPSQLPPATVTFSATDTATAAYCEPLVPPAVSRASPTALDGATAASRVASDSPAAASEPGPAASPSTATATHPMVTSGDPVPDWKIEDSKESVYPKGIFNFKKKYSIQTTKGRISPNNEKVSIPLLDPLVIAKNKKKYRYVHIGLVQVFVTPLLYSGVNGSISLFLKDKRLFDFSDSFLNIPQASEIGDPINFFPNLMVSFEEIDVLHHLTLNVKFHNLQVERDNEFVLRLTAKVYYKWMRDQVKPAAKGYGPGIDIVFYQRNMRSPKDLTPKTIKRSDLQFPEGWNVQDETPEEHQHNSPSFVHLPNWRFKLEFPQQ</sequence>
<protein>
    <submittedName>
        <fullName evidence="2">Uncharacterized protein</fullName>
    </submittedName>
</protein>
<reference evidence="3" key="1">
    <citation type="journal article" date="2019" name="Gigascience">
        <title>De novo genome assembly of the endangered Acer yangbiense, a plant species with extremely small populations endemic to Yunnan Province, China.</title>
        <authorList>
            <person name="Yang J."/>
            <person name="Wariss H.M."/>
            <person name="Tao L."/>
            <person name="Zhang R."/>
            <person name="Yun Q."/>
            <person name="Hollingsworth P."/>
            <person name="Dao Z."/>
            <person name="Luo G."/>
            <person name="Guo H."/>
            <person name="Ma Y."/>
            <person name="Sun W."/>
        </authorList>
    </citation>
    <scope>NUCLEOTIDE SEQUENCE [LARGE SCALE GENOMIC DNA]</scope>
    <source>
        <strain evidence="3">cv. Malutang</strain>
    </source>
</reference>
<dbReference type="InterPro" id="IPR028919">
    <property type="entry name" value="Viral_movement"/>
</dbReference>
<evidence type="ECO:0000313" key="3">
    <source>
        <dbReference type="Proteomes" id="UP000323000"/>
    </source>
</evidence>
<dbReference type="InterPro" id="IPR051596">
    <property type="entry name" value="Caulimoviridae_Movement"/>
</dbReference>
<dbReference type="EMBL" id="VAHF01000008">
    <property type="protein sequence ID" value="TXG57293.1"/>
    <property type="molecule type" value="Genomic_DNA"/>
</dbReference>